<feature type="compositionally biased region" description="Basic and acidic residues" evidence="1">
    <location>
        <begin position="748"/>
        <end position="758"/>
    </location>
</feature>
<evidence type="ECO:0000256" key="1">
    <source>
        <dbReference type="SAM" id="MobiDB-lite"/>
    </source>
</evidence>
<reference evidence="2" key="1">
    <citation type="journal article" date="2022" name="Int. J. Mol. Sci.">
        <title>Draft Genome of Tanacetum Coccineum: Genomic Comparison of Closely Related Tanacetum-Family Plants.</title>
        <authorList>
            <person name="Yamashiro T."/>
            <person name="Shiraishi A."/>
            <person name="Nakayama K."/>
            <person name="Satake H."/>
        </authorList>
    </citation>
    <scope>NUCLEOTIDE SEQUENCE</scope>
</reference>
<organism evidence="2 3">
    <name type="scientific">Tanacetum coccineum</name>
    <dbReference type="NCBI Taxonomy" id="301880"/>
    <lineage>
        <taxon>Eukaryota</taxon>
        <taxon>Viridiplantae</taxon>
        <taxon>Streptophyta</taxon>
        <taxon>Embryophyta</taxon>
        <taxon>Tracheophyta</taxon>
        <taxon>Spermatophyta</taxon>
        <taxon>Magnoliopsida</taxon>
        <taxon>eudicotyledons</taxon>
        <taxon>Gunneridae</taxon>
        <taxon>Pentapetalae</taxon>
        <taxon>asterids</taxon>
        <taxon>campanulids</taxon>
        <taxon>Asterales</taxon>
        <taxon>Asteraceae</taxon>
        <taxon>Asteroideae</taxon>
        <taxon>Anthemideae</taxon>
        <taxon>Anthemidinae</taxon>
        <taxon>Tanacetum</taxon>
    </lineage>
</organism>
<feature type="compositionally biased region" description="Low complexity" evidence="1">
    <location>
        <begin position="134"/>
        <end position="154"/>
    </location>
</feature>
<feature type="compositionally biased region" description="Acidic residues" evidence="1">
    <location>
        <begin position="170"/>
        <end position="183"/>
    </location>
</feature>
<gene>
    <name evidence="2" type="ORF">Tco_0725397</name>
</gene>
<accession>A0ABQ4YDM8</accession>
<comment type="caution">
    <text evidence="2">The sequence shown here is derived from an EMBL/GenBank/DDBJ whole genome shotgun (WGS) entry which is preliminary data.</text>
</comment>
<dbReference type="EMBL" id="BQNB010010309">
    <property type="protein sequence ID" value="GJS75516.1"/>
    <property type="molecule type" value="Genomic_DNA"/>
</dbReference>
<feature type="region of interest" description="Disordered" evidence="1">
    <location>
        <begin position="665"/>
        <end position="789"/>
    </location>
</feature>
<feature type="compositionally biased region" description="Polar residues" evidence="1">
    <location>
        <begin position="760"/>
        <end position="772"/>
    </location>
</feature>
<feature type="region of interest" description="Disordered" evidence="1">
    <location>
        <begin position="250"/>
        <end position="458"/>
    </location>
</feature>
<feature type="compositionally biased region" description="Basic and acidic residues" evidence="1">
    <location>
        <begin position="417"/>
        <end position="450"/>
    </location>
</feature>
<sequence>MHQFWYTIKKVQGTDSYEFLLANKKCRVDAKVFREILDICPRVEGEEFTELQNDDDNLTFLLDLGYKGPLHKYTNMYVDHMSQPWRTLAAIINKSLSGKTTSNDRLRKSRIDIILITGGKEDLDVKICHTLDSPKSSSITSSNNTSLSPTSNFPKKNRGKGLQGKKTVDDSQETIDVSEESEPELEHVKRKNASRRVVKKKVTLSADDNIIIDDPGVTLELGKSMSLTKAKEAEAARKVHATYARIMTESVPESAKKKSGGRSSRGVTIQDTPSFPKPKPATSKLKLKGAQFLTPTEKEAADIMQALKESKKTSKRQSGTGGSSKGTGTIPGVPDKSTVISTTSSEGTGAKPGVPDEEKDITEENKDDKEGDADDESDDHISDTQDTDDETESDEDEIYKYNIHVRKDEDEEMLNAEVKDSRKGDAEVSDAAKADAEKTEEAKDDSKKVELPPTSSSLSISSGFGDQFLKLSSDTSLVGTVKDTTDAEISSLLDIKIQSELRVTKLEKDVFEHKNVDHSATTISTLKSQVPTVVDNYLGSKLGDALQKALQKHYEDLIQKHFVKPAPESSKIKTPIVNLEKGSEKSASEILKIKREQAEKQKTPKFTIKSTDNATLKEFDQKSALYQTMHANKSFNKNPANHRLYHALMEALIEDENTIDKGVTDTIKDHKGKHDNDKDDDDEDPPARPNQGKKTKRRITKELESSKKPSTTKETPKGKAPSKGSKTGMFAPAKEPVKEPIVEVVMDDAGKDVVRDDDQPQYTSKPKTTKTPNLEWFIQPPKPHTPDLE</sequence>
<evidence type="ECO:0000313" key="3">
    <source>
        <dbReference type="Proteomes" id="UP001151760"/>
    </source>
</evidence>
<feature type="compositionally biased region" description="Polar residues" evidence="1">
    <location>
        <begin position="338"/>
        <end position="347"/>
    </location>
</feature>
<protein>
    <submittedName>
        <fullName evidence="2">Uncharacterized protein</fullName>
    </submittedName>
</protein>
<reference evidence="2" key="2">
    <citation type="submission" date="2022-01" db="EMBL/GenBank/DDBJ databases">
        <authorList>
            <person name="Yamashiro T."/>
            <person name="Shiraishi A."/>
            <person name="Satake H."/>
            <person name="Nakayama K."/>
        </authorList>
    </citation>
    <scope>NUCLEOTIDE SEQUENCE</scope>
</reference>
<evidence type="ECO:0000313" key="2">
    <source>
        <dbReference type="EMBL" id="GJS75516.1"/>
    </source>
</evidence>
<feature type="compositionally biased region" description="Acidic residues" evidence="1">
    <location>
        <begin position="385"/>
        <end position="397"/>
    </location>
</feature>
<feature type="compositionally biased region" description="Basic and acidic residues" evidence="1">
    <location>
        <begin position="665"/>
        <end position="677"/>
    </location>
</feature>
<dbReference type="Proteomes" id="UP001151760">
    <property type="component" value="Unassembled WGS sequence"/>
</dbReference>
<keyword evidence="3" id="KW-1185">Reference proteome</keyword>
<feature type="region of interest" description="Disordered" evidence="1">
    <location>
        <begin position="134"/>
        <end position="195"/>
    </location>
</feature>
<proteinExistence type="predicted"/>
<name>A0ABQ4YDM8_9ASTR</name>